<keyword evidence="3 6" id="KW-0812">Transmembrane</keyword>
<organism evidence="7 8">
    <name type="scientific">Solibaculum mannosilyticum</name>
    <dbReference type="NCBI Taxonomy" id="2780922"/>
    <lineage>
        <taxon>Bacteria</taxon>
        <taxon>Bacillati</taxon>
        <taxon>Bacillota</taxon>
        <taxon>Clostridia</taxon>
        <taxon>Eubacteriales</taxon>
        <taxon>Oscillospiraceae</taxon>
        <taxon>Solibaculum</taxon>
    </lineage>
</organism>
<evidence type="ECO:0000256" key="4">
    <source>
        <dbReference type="ARBA" id="ARBA00022989"/>
    </source>
</evidence>
<evidence type="ECO:0000256" key="3">
    <source>
        <dbReference type="ARBA" id="ARBA00022692"/>
    </source>
</evidence>
<keyword evidence="8" id="KW-1185">Reference proteome</keyword>
<feature type="transmembrane region" description="Helical" evidence="6">
    <location>
        <begin position="6"/>
        <end position="30"/>
    </location>
</feature>
<reference evidence="8" key="1">
    <citation type="submission" date="2020-07" db="EMBL/GenBank/DDBJ databases">
        <title>Complete genome sequencing of Clostridia bacterium strain 12CBH8.</title>
        <authorList>
            <person name="Sakamoto M."/>
            <person name="Murakami T."/>
            <person name="Mori H."/>
        </authorList>
    </citation>
    <scope>NUCLEOTIDE SEQUENCE [LARGE SCALE GENOMIC DNA]</scope>
    <source>
        <strain evidence="8">12CBH8</strain>
    </source>
</reference>
<dbReference type="RefSeq" id="WP_171846403.1">
    <property type="nucleotide sequence ID" value="NZ_AP023321.1"/>
</dbReference>
<protein>
    <recommendedName>
        <fullName evidence="9">Oxaloacetate decarboxylase gamma chain</fullName>
    </recommendedName>
</protein>
<dbReference type="NCBIfam" id="TIGR01195">
    <property type="entry name" value="oadG_fam"/>
    <property type="match status" value="1"/>
</dbReference>
<keyword evidence="5 6" id="KW-0472">Membrane</keyword>
<dbReference type="GO" id="GO:0036376">
    <property type="term" value="P:sodium ion export across plasma membrane"/>
    <property type="evidence" value="ECO:0007669"/>
    <property type="project" value="InterPro"/>
</dbReference>
<dbReference type="GO" id="GO:0005886">
    <property type="term" value="C:plasma membrane"/>
    <property type="evidence" value="ECO:0007669"/>
    <property type="project" value="UniProtKB-SubCell"/>
</dbReference>
<comment type="subcellular location">
    <subcellularLocation>
        <location evidence="1">Cell membrane</location>
    </subcellularLocation>
</comment>
<evidence type="ECO:0000256" key="2">
    <source>
        <dbReference type="ARBA" id="ARBA00022475"/>
    </source>
</evidence>
<evidence type="ECO:0000256" key="1">
    <source>
        <dbReference type="ARBA" id="ARBA00004236"/>
    </source>
</evidence>
<dbReference type="EMBL" id="AP023321">
    <property type="protein sequence ID" value="BCI60524.1"/>
    <property type="molecule type" value="Genomic_DNA"/>
</dbReference>
<proteinExistence type="predicted"/>
<evidence type="ECO:0008006" key="9">
    <source>
        <dbReference type="Google" id="ProtNLM"/>
    </source>
</evidence>
<keyword evidence="2" id="KW-1003">Cell membrane</keyword>
<sequence length="127" mass="13414">MAQEMFTVVITGLVVVFAVLILLTFLIWAYGKIVYSIQNRDKGSADSTNTEKKTDNVANVGSKAPMQAAAAPQGISNEVLAVIAAAVASMGSATGVTYAVRSVRREGTARPAWRSAGVYENSRPFSS</sequence>
<evidence type="ECO:0000256" key="6">
    <source>
        <dbReference type="SAM" id="Phobius"/>
    </source>
</evidence>
<dbReference type="Pfam" id="PF04277">
    <property type="entry name" value="OAD_gamma"/>
    <property type="match status" value="1"/>
</dbReference>
<name>A0A7I8D7C8_9FIRM</name>
<dbReference type="KEGG" id="sman:C12CBH8_11630"/>
<evidence type="ECO:0000313" key="8">
    <source>
        <dbReference type="Proteomes" id="UP000593890"/>
    </source>
</evidence>
<gene>
    <name evidence="7" type="ORF">C12CBH8_11630</name>
</gene>
<accession>A0A7I8D7C8</accession>
<dbReference type="AlphaFoldDB" id="A0A7I8D7C8"/>
<evidence type="ECO:0000256" key="5">
    <source>
        <dbReference type="ARBA" id="ARBA00023136"/>
    </source>
</evidence>
<evidence type="ECO:0000313" key="7">
    <source>
        <dbReference type="EMBL" id="BCI60524.1"/>
    </source>
</evidence>
<keyword evidence="4 6" id="KW-1133">Transmembrane helix</keyword>
<dbReference type="InterPro" id="IPR005899">
    <property type="entry name" value="Na_pump_deCOase"/>
</dbReference>
<dbReference type="GO" id="GO:0015081">
    <property type="term" value="F:sodium ion transmembrane transporter activity"/>
    <property type="evidence" value="ECO:0007669"/>
    <property type="project" value="InterPro"/>
</dbReference>
<dbReference type="Proteomes" id="UP000593890">
    <property type="component" value="Chromosome"/>
</dbReference>